<organism evidence="2 3">
    <name type="scientific">Gloeothece verrucosa (strain PCC 7822)</name>
    <name type="common">Cyanothece sp. (strain PCC 7822)</name>
    <dbReference type="NCBI Taxonomy" id="497965"/>
    <lineage>
        <taxon>Bacteria</taxon>
        <taxon>Bacillati</taxon>
        <taxon>Cyanobacteriota</taxon>
        <taxon>Cyanophyceae</taxon>
        <taxon>Oscillatoriophycideae</taxon>
        <taxon>Chroococcales</taxon>
        <taxon>Aphanothecaceae</taxon>
        <taxon>Gloeothece</taxon>
        <taxon>Gloeothece verrucosa</taxon>
    </lineage>
</organism>
<reference evidence="3" key="1">
    <citation type="journal article" date="2011" name="MBio">
        <title>Novel metabolic attributes of the genus Cyanothece, comprising a group of unicellular nitrogen-fixing Cyanobacteria.</title>
        <authorList>
            <person name="Bandyopadhyay A."/>
            <person name="Elvitigala T."/>
            <person name="Welsh E."/>
            <person name="Stockel J."/>
            <person name="Liberton M."/>
            <person name="Min H."/>
            <person name="Sherman L.A."/>
            <person name="Pakrasi H.B."/>
        </authorList>
    </citation>
    <scope>NUCLEOTIDE SEQUENCE [LARGE SCALE GENOMIC DNA]</scope>
    <source>
        <strain evidence="3">PCC 7822</strain>
        <plasmid evidence="3">Cy782202</plasmid>
    </source>
</reference>
<name>E0UMZ8_GLOV7</name>
<gene>
    <name evidence="2" type="ordered locus">Cyan7822_6568</name>
</gene>
<dbReference type="AlphaFoldDB" id="E0UMZ8"/>
<evidence type="ECO:0000313" key="3">
    <source>
        <dbReference type="Proteomes" id="UP000008206"/>
    </source>
</evidence>
<dbReference type="EMBL" id="CP002200">
    <property type="protein sequence ID" value="ADN18328.1"/>
    <property type="molecule type" value="Genomic_DNA"/>
</dbReference>
<accession>E0UMZ8</accession>
<dbReference type="Proteomes" id="UP000008206">
    <property type="component" value="Plasmid Cy782202"/>
</dbReference>
<evidence type="ECO:0000256" key="1">
    <source>
        <dbReference type="SAM" id="MobiDB-lite"/>
    </source>
</evidence>
<keyword evidence="3" id="KW-1185">Reference proteome</keyword>
<feature type="region of interest" description="Disordered" evidence="1">
    <location>
        <begin position="1"/>
        <end position="37"/>
    </location>
</feature>
<proteinExistence type="predicted"/>
<dbReference type="KEGG" id="cyj:Cyan7822_6568"/>
<keyword evidence="2" id="KW-0614">Plasmid</keyword>
<dbReference type="HOGENOM" id="CLU_3342793_0_0_3"/>
<feature type="compositionally biased region" description="Basic and acidic residues" evidence="1">
    <location>
        <begin position="1"/>
        <end position="10"/>
    </location>
</feature>
<evidence type="ECO:0000313" key="2">
    <source>
        <dbReference type="EMBL" id="ADN18328.1"/>
    </source>
</evidence>
<geneLocation type="plasmid" evidence="2 3">
    <name>Cy782202</name>
</geneLocation>
<protein>
    <submittedName>
        <fullName evidence="2">Uncharacterized protein</fullName>
    </submittedName>
</protein>
<sequence length="37" mass="4131">MFDKKEDIYKDGSSQGQMGSPLLNRSDLVGESEKLLN</sequence>